<evidence type="ECO:0000256" key="1">
    <source>
        <dbReference type="ARBA" id="ARBA00022737"/>
    </source>
</evidence>
<feature type="repeat" description="TPR" evidence="3">
    <location>
        <begin position="503"/>
        <end position="536"/>
    </location>
</feature>
<feature type="repeat" description="TPR" evidence="3">
    <location>
        <begin position="586"/>
        <end position="619"/>
    </location>
</feature>
<dbReference type="Pfam" id="PF03496">
    <property type="entry name" value="ADPrib_exo_Tox"/>
    <property type="match status" value="1"/>
</dbReference>
<keyword evidence="2 3" id="KW-0802">TPR repeat</keyword>
<dbReference type="InterPro" id="IPR011990">
    <property type="entry name" value="TPR-like_helical_dom_sf"/>
</dbReference>
<dbReference type="PROSITE" id="PS51996">
    <property type="entry name" value="TR_MART"/>
    <property type="match status" value="1"/>
</dbReference>
<accession>A0A815D2G8</accession>
<keyword evidence="6" id="KW-1185">Reference proteome</keyword>
<reference evidence="5" key="1">
    <citation type="submission" date="2021-02" db="EMBL/GenBank/DDBJ databases">
        <authorList>
            <person name="Nowell W R."/>
        </authorList>
    </citation>
    <scope>NUCLEOTIDE SEQUENCE</scope>
</reference>
<feature type="repeat" description="TPR" evidence="3">
    <location>
        <begin position="545"/>
        <end position="578"/>
    </location>
</feature>
<name>A0A815D2G8_ADIRI</name>
<organism evidence="5 6">
    <name type="scientific">Adineta ricciae</name>
    <name type="common">Rotifer</name>
    <dbReference type="NCBI Taxonomy" id="249248"/>
    <lineage>
        <taxon>Eukaryota</taxon>
        <taxon>Metazoa</taxon>
        <taxon>Spiralia</taxon>
        <taxon>Gnathifera</taxon>
        <taxon>Rotifera</taxon>
        <taxon>Eurotatoria</taxon>
        <taxon>Bdelloidea</taxon>
        <taxon>Adinetida</taxon>
        <taxon>Adinetidae</taxon>
        <taxon>Adineta</taxon>
    </lineage>
</organism>
<dbReference type="SMART" id="SM00028">
    <property type="entry name" value="TPR"/>
    <property type="match status" value="5"/>
</dbReference>
<keyword evidence="1" id="KW-0677">Repeat</keyword>
<evidence type="ECO:0000256" key="3">
    <source>
        <dbReference type="PROSITE-ProRule" id="PRU00339"/>
    </source>
</evidence>
<gene>
    <name evidence="5" type="ORF">XAT740_LOCUS28319</name>
</gene>
<dbReference type="PROSITE" id="PS50005">
    <property type="entry name" value="TPR"/>
    <property type="match status" value="4"/>
</dbReference>
<dbReference type="Gene3D" id="3.90.176.10">
    <property type="entry name" value="Toxin ADP-ribosyltransferase, Chain A, domain 1"/>
    <property type="match status" value="1"/>
</dbReference>
<feature type="repeat" description="TPR" evidence="3">
    <location>
        <begin position="628"/>
        <end position="661"/>
    </location>
</feature>
<dbReference type="PANTHER" id="PTHR45641">
    <property type="entry name" value="TETRATRICOPEPTIDE REPEAT PROTEIN (AFU_ORTHOLOGUE AFUA_6G03870)"/>
    <property type="match status" value="1"/>
</dbReference>
<dbReference type="EMBL" id="CAJNOR010002412">
    <property type="protein sequence ID" value="CAF1290622.1"/>
    <property type="molecule type" value="Genomic_DNA"/>
</dbReference>
<dbReference type="InterPro" id="IPR003540">
    <property type="entry name" value="ADP-ribosyltransferase"/>
</dbReference>
<dbReference type="PANTHER" id="PTHR45641:SF1">
    <property type="entry name" value="AAA+ ATPASE DOMAIN-CONTAINING PROTEIN"/>
    <property type="match status" value="1"/>
</dbReference>
<evidence type="ECO:0000256" key="2">
    <source>
        <dbReference type="ARBA" id="ARBA00022803"/>
    </source>
</evidence>
<dbReference type="Proteomes" id="UP000663828">
    <property type="component" value="Unassembled WGS sequence"/>
</dbReference>
<evidence type="ECO:0000313" key="5">
    <source>
        <dbReference type="EMBL" id="CAF1290622.1"/>
    </source>
</evidence>
<dbReference type="Gene3D" id="1.25.40.10">
    <property type="entry name" value="Tetratricopeptide repeat domain"/>
    <property type="match status" value="2"/>
</dbReference>
<evidence type="ECO:0000313" key="6">
    <source>
        <dbReference type="Proteomes" id="UP000663828"/>
    </source>
</evidence>
<dbReference type="PROSITE" id="PS50293">
    <property type="entry name" value="TPR_REGION"/>
    <property type="match status" value="5"/>
</dbReference>
<proteinExistence type="predicted"/>
<feature type="domain" description="ADP ribosyltransferase" evidence="4">
    <location>
        <begin position="226"/>
        <end position="392"/>
    </location>
</feature>
<evidence type="ECO:0000259" key="4">
    <source>
        <dbReference type="Pfam" id="PF03496"/>
    </source>
</evidence>
<protein>
    <recommendedName>
        <fullName evidence="4">ADP ribosyltransferase domain-containing protein</fullName>
    </recommendedName>
</protein>
<sequence length="694" mass="80110">MGKKQTTDKTSSEENAINWKSSYEHLHSDIQYLQPFTVVWLNKSFDPNNEDCQSTTAQRYSYTNDINTFTDNDECIDFILDIDHTNISMIISGSIGQNLLLCIHDIYQLDSIYIYCDNKEHHEQWAGKWSKIKGVFTDINSICTTLQQRTHQCQLNDISMSFIGSEKRLDQLDPSFMYSQIIKEIMLTIDFGDKHIKEFINDYPNAFGGNKKESYDVEQLIRQYHQETSIWWYTNPQIALYSMLNSALRLLDGDVIVRMGFFINDLHRHIEQLHKQQFGTNHGGEIFTCYRGQGLSERDFDEMVKSKGGLMSFNNFLSTSKERDVSLFFPKSNLGNPNLIAILFAIKIDPRQSTVSFASIRGISAIPEENEILFSMHSVFRIDDIKVISENERLFEVNLTLTSDNDEPLNKLTEQIRKESCPEADEWDRLSSVLIKLKQNNKATEIHEMLLQRSMKNSEKALICNRLSLIKSNLGKYKEAIRYSKKALEIQQPSLPANHSHLASSYNNIGLAYYLMADYSEALSYYEKAIKIKEQLPSENHSSLATSYNNIGLVCYKMADYRKALEYYGKALEIQQQHLPNHPHLASTYNSIGLVYWGMGDYPNALEYYRKALLIGKESLPSNHPDLAMYYNNIGSVYYNMGDYSKALEYNQKALIIRQQSLPPNHPDLAMSYNNIGVMYKNMNGYSEALLYYK</sequence>
<dbReference type="GO" id="GO:0005576">
    <property type="term" value="C:extracellular region"/>
    <property type="evidence" value="ECO:0007669"/>
    <property type="project" value="InterPro"/>
</dbReference>
<dbReference type="AlphaFoldDB" id="A0A815D2G8"/>
<comment type="caution">
    <text evidence="5">The sequence shown here is derived from an EMBL/GenBank/DDBJ whole genome shotgun (WGS) entry which is preliminary data.</text>
</comment>
<dbReference type="SUPFAM" id="SSF56399">
    <property type="entry name" value="ADP-ribosylation"/>
    <property type="match status" value="1"/>
</dbReference>
<dbReference type="InterPro" id="IPR019734">
    <property type="entry name" value="TPR_rpt"/>
</dbReference>
<dbReference type="Pfam" id="PF13424">
    <property type="entry name" value="TPR_12"/>
    <property type="match status" value="3"/>
</dbReference>
<dbReference type="SUPFAM" id="SSF81901">
    <property type="entry name" value="HCP-like"/>
    <property type="match status" value="1"/>
</dbReference>